<dbReference type="GO" id="GO:0005615">
    <property type="term" value="C:extracellular space"/>
    <property type="evidence" value="ECO:0007669"/>
    <property type="project" value="UniProtKB-KW"/>
</dbReference>
<organism evidence="7">
    <name type="scientific">Plecoglossus altivelis</name>
    <name type="common">Ayu sweetfish</name>
    <name type="synonym">Salmo altivelis</name>
    <dbReference type="NCBI Taxonomy" id="61084"/>
    <lineage>
        <taxon>Eukaryota</taxon>
        <taxon>Metazoa</taxon>
        <taxon>Chordata</taxon>
        <taxon>Craniata</taxon>
        <taxon>Vertebrata</taxon>
        <taxon>Euteleostomi</taxon>
        <taxon>Actinopterygii</taxon>
        <taxon>Neopterygii</taxon>
        <taxon>Teleostei</taxon>
        <taxon>Stomiati</taxon>
        <taxon>Osmeriformes</taxon>
        <taxon>Plecoglossus</taxon>
    </lineage>
</organism>
<evidence type="ECO:0000313" key="7">
    <source>
        <dbReference type="EMBL" id="ATW72330.1"/>
    </source>
</evidence>
<keyword evidence="4" id="KW-0964">Secreted</keyword>
<evidence type="ECO:0000256" key="3">
    <source>
        <dbReference type="ARBA" id="ARBA00022514"/>
    </source>
</evidence>
<dbReference type="GO" id="GO:0006955">
    <property type="term" value="P:immune response"/>
    <property type="evidence" value="ECO:0007669"/>
    <property type="project" value="InterPro"/>
</dbReference>
<dbReference type="SUPFAM" id="SSF47266">
    <property type="entry name" value="4-helical cytokines"/>
    <property type="match status" value="1"/>
</dbReference>
<dbReference type="AlphaFoldDB" id="A0A2H4PSJ6"/>
<feature type="signal peptide" evidence="6">
    <location>
        <begin position="1"/>
        <end position="28"/>
    </location>
</feature>
<dbReference type="PANTHER" id="PTHR11419">
    <property type="entry name" value="INTERFERON GAMMA"/>
    <property type="match status" value="1"/>
</dbReference>
<sequence>MTVRGVWRAATLCLCVTFCWMGTDRVDSANAMDNNIQKLIKQHKLQANKRSWGSPVFPAELFNSKLEDSEKAVLMGLALEVYVKMLGQMAGQEAGQQEAGQQGQEGDQTLAEVLMRLKEIQKHYFPRHGDVGKVVEKLLSIKTDDVQVQNNSLWELKRVYEEASRLGHLIKRLKMRRKRRQIGRT</sequence>
<evidence type="ECO:0000256" key="5">
    <source>
        <dbReference type="ARBA" id="ARBA00023180"/>
    </source>
</evidence>
<evidence type="ECO:0000256" key="4">
    <source>
        <dbReference type="ARBA" id="ARBA00022525"/>
    </source>
</evidence>
<keyword evidence="6" id="KW-0732">Signal</keyword>
<comment type="subcellular location">
    <subcellularLocation>
        <location evidence="1">Secreted</location>
    </subcellularLocation>
</comment>
<dbReference type="SMR" id="A0A2H4PSJ6"/>
<feature type="chain" id="PRO_5014171680" evidence="6">
    <location>
        <begin position="29"/>
        <end position="185"/>
    </location>
</feature>
<evidence type="ECO:0000256" key="6">
    <source>
        <dbReference type="SAM" id="SignalP"/>
    </source>
</evidence>
<accession>A0A2H4PSJ6</accession>
<protein>
    <submittedName>
        <fullName evidence="7">Interferon gamma</fullName>
    </submittedName>
</protein>
<dbReference type="EMBL" id="MG264000">
    <property type="protein sequence ID" value="ATW72330.1"/>
    <property type="molecule type" value="mRNA"/>
</dbReference>
<reference evidence="7" key="1">
    <citation type="journal article" date="2017" name="Fish Shellfish Immunol.">
        <title>Molecular characterization of a CC motif chemokine 19-like gene in ayu (Plecoglossus altivelis) and its role in leukocyte trafficking.</title>
        <authorList>
            <person name="Chen F."/>
            <person name="Lu X.J."/>
            <person name="Nie L."/>
            <person name="Ning Y.J."/>
            <person name="Chen J."/>
        </authorList>
    </citation>
    <scope>NUCLEOTIDE SEQUENCE</scope>
</reference>
<dbReference type="PANTHER" id="PTHR11419:SF0">
    <property type="entry name" value="INTERFERON GAMMA"/>
    <property type="match status" value="1"/>
</dbReference>
<evidence type="ECO:0000256" key="1">
    <source>
        <dbReference type="ARBA" id="ARBA00004613"/>
    </source>
</evidence>
<keyword evidence="3" id="KW-0202">Cytokine</keyword>
<proteinExistence type="evidence at transcript level"/>
<evidence type="ECO:0000256" key="2">
    <source>
        <dbReference type="ARBA" id="ARBA00007566"/>
    </source>
</evidence>
<dbReference type="Gene3D" id="1.20.1250.10">
    <property type="match status" value="1"/>
</dbReference>
<dbReference type="GO" id="GO:0005125">
    <property type="term" value="F:cytokine activity"/>
    <property type="evidence" value="ECO:0007669"/>
    <property type="project" value="UniProtKB-KW"/>
</dbReference>
<dbReference type="GO" id="GO:0005133">
    <property type="term" value="F:type II interferon receptor binding"/>
    <property type="evidence" value="ECO:0007669"/>
    <property type="project" value="InterPro"/>
</dbReference>
<dbReference type="InterPro" id="IPR002069">
    <property type="entry name" value="Interferon_gamma"/>
</dbReference>
<comment type="similarity">
    <text evidence="2">Belongs to the type II (or gamma) interferon family.</text>
</comment>
<keyword evidence="5" id="KW-0325">Glycoprotein</keyword>
<gene>
    <name evidence="7" type="primary">IFNgamma</name>
</gene>
<dbReference type="InterPro" id="IPR009079">
    <property type="entry name" value="4_helix_cytokine-like_core"/>
</dbReference>
<name>A0A2H4PSJ6_PLEAT</name>